<dbReference type="Proteomes" id="UP000249082">
    <property type="component" value="Unassembled WGS sequence"/>
</dbReference>
<dbReference type="InterPro" id="IPR046914">
    <property type="entry name" value="ABC-3C_CTD6"/>
</dbReference>
<reference evidence="2 3" key="1">
    <citation type="submission" date="2017-08" db="EMBL/GenBank/DDBJ databases">
        <title>Infants hospitalized years apart are colonized by the same room-sourced microbial strains.</title>
        <authorList>
            <person name="Brooks B."/>
            <person name="Olm M.R."/>
            <person name="Firek B.A."/>
            <person name="Baker R."/>
            <person name="Thomas B.C."/>
            <person name="Morowitz M.J."/>
            <person name="Banfield J.F."/>
        </authorList>
    </citation>
    <scope>NUCLEOTIDE SEQUENCE [LARGE SCALE GENOMIC DNA]</scope>
    <source>
        <strain evidence="2">S2_005_002_R2_33</strain>
    </source>
</reference>
<feature type="domain" description="ABC-three component systems C-terminal" evidence="1">
    <location>
        <begin position="243"/>
        <end position="372"/>
    </location>
</feature>
<dbReference type="AlphaFoldDB" id="A0A2W5NHC1"/>
<comment type="caution">
    <text evidence="2">The sequence shown here is derived from an EMBL/GenBank/DDBJ whole genome shotgun (WGS) entry which is preliminary data.</text>
</comment>
<accession>A0A2W5NHC1</accession>
<protein>
    <recommendedName>
        <fullName evidence="1">ABC-three component systems C-terminal domain-containing protein</fullName>
    </recommendedName>
</protein>
<gene>
    <name evidence="2" type="ORF">DI555_20675</name>
</gene>
<evidence type="ECO:0000313" key="3">
    <source>
        <dbReference type="Proteomes" id="UP000249082"/>
    </source>
</evidence>
<dbReference type="EMBL" id="QFPX01000024">
    <property type="protein sequence ID" value="PZQ51848.1"/>
    <property type="molecule type" value="Genomic_DNA"/>
</dbReference>
<organism evidence="2 3">
    <name type="scientific">Novosphingobium pentaromativorans</name>
    <dbReference type="NCBI Taxonomy" id="205844"/>
    <lineage>
        <taxon>Bacteria</taxon>
        <taxon>Pseudomonadati</taxon>
        <taxon>Pseudomonadota</taxon>
        <taxon>Alphaproteobacteria</taxon>
        <taxon>Sphingomonadales</taxon>
        <taxon>Sphingomonadaceae</taxon>
        <taxon>Novosphingobium</taxon>
    </lineage>
</organism>
<evidence type="ECO:0000259" key="1">
    <source>
        <dbReference type="Pfam" id="PF20282"/>
    </source>
</evidence>
<dbReference type="Pfam" id="PF20282">
    <property type="entry name" value="CTD6"/>
    <property type="match status" value="1"/>
</dbReference>
<proteinExistence type="predicted"/>
<name>A0A2W5NHC1_9SPHN</name>
<evidence type="ECO:0000313" key="2">
    <source>
        <dbReference type="EMBL" id="PZQ51848.1"/>
    </source>
</evidence>
<sequence>MGAFLKSAAIEHEALSEPTPWPDANARLLGMGMGLPVEPLDRLAGFDPKKFERFTLEWAHGYLIKQIEGIVDIQQRGGAGDKGRDIIAWLDPATVSPRRWICYQCKHLQTALGRGAATTEIGKLVYYAQRGEYPLPVEYWFVTHKGVTGTLQDLLDDPAALKTFVKENWSKYVDREISSKSTPMTPELEAFIDGMDFGIFAAKQPATLLAEHAQTPYHLRVFGLPLIERDPPPKPPSQVDAAESVYIEQLYRVIGECLGLAVGSLDDFAGQDRFRALFERSRITFYSAEGLKELARDTMLDTQFFDSLLGEFRNGLYYDYTETGITGHERLVRTVRAAQKLQLGGHILADHVVAADREGMCHHMANENHLQWCGDANA</sequence>